<feature type="transmembrane region" description="Helical" evidence="5">
    <location>
        <begin position="228"/>
        <end position="247"/>
    </location>
</feature>
<organism evidence="7 8">
    <name type="scientific">Clostridium chauvoei JF4335</name>
    <dbReference type="NCBI Taxonomy" id="1351755"/>
    <lineage>
        <taxon>Bacteria</taxon>
        <taxon>Bacillati</taxon>
        <taxon>Bacillota</taxon>
        <taxon>Clostridia</taxon>
        <taxon>Eubacteriales</taxon>
        <taxon>Clostridiaceae</taxon>
        <taxon>Clostridium</taxon>
    </lineage>
</organism>
<evidence type="ECO:0000256" key="3">
    <source>
        <dbReference type="ARBA" id="ARBA00022989"/>
    </source>
</evidence>
<dbReference type="AlphaFoldDB" id="A0A1U6J1K8"/>
<keyword evidence="3 5" id="KW-1133">Transmembrane helix</keyword>
<dbReference type="PANTHER" id="PTHR37422:SF13">
    <property type="entry name" value="LIPOPOLYSACCHARIDE BIOSYNTHESIS PROTEIN PA4999-RELATED"/>
    <property type="match status" value="1"/>
</dbReference>
<evidence type="ECO:0000256" key="2">
    <source>
        <dbReference type="ARBA" id="ARBA00022692"/>
    </source>
</evidence>
<feature type="transmembrane region" description="Helical" evidence="5">
    <location>
        <begin position="109"/>
        <end position="126"/>
    </location>
</feature>
<keyword evidence="2 5" id="KW-0812">Transmembrane</keyword>
<name>A0A1U6J1K8_9CLOT</name>
<dbReference type="Proteomes" id="UP000190476">
    <property type="component" value="Chromosome I"/>
</dbReference>
<evidence type="ECO:0000313" key="8">
    <source>
        <dbReference type="Proteomes" id="UP000190476"/>
    </source>
</evidence>
<feature type="transmembrane region" description="Helical" evidence="5">
    <location>
        <begin position="285"/>
        <end position="306"/>
    </location>
</feature>
<proteinExistence type="predicted"/>
<evidence type="ECO:0000313" key="7">
    <source>
        <dbReference type="EMBL" id="SLK14140.1"/>
    </source>
</evidence>
<gene>
    <name evidence="7" type="ORF">CCH01_05980</name>
</gene>
<evidence type="ECO:0000256" key="1">
    <source>
        <dbReference type="ARBA" id="ARBA00004141"/>
    </source>
</evidence>
<dbReference type="GeneID" id="66300961"/>
<keyword evidence="4 5" id="KW-0472">Membrane</keyword>
<feature type="transmembrane region" description="Helical" evidence="5">
    <location>
        <begin position="405"/>
        <end position="426"/>
    </location>
</feature>
<evidence type="ECO:0000259" key="6">
    <source>
        <dbReference type="Pfam" id="PF04932"/>
    </source>
</evidence>
<feature type="transmembrane region" description="Helical" evidence="5">
    <location>
        <begin position="70"/>
        <end position="89"/>
    </location>
</feature>
<dbReference type="STRING" id="1351755.CCH01_05980"/>
<dbReference type="Pfam" id="PF04932">
    <property type="entry name" value="Wzy_C"/>
    <property type="match status" value="1"/>
</dbReference>
<dbReference type="RefSeq" id="WP_079481145.1">
    <property type="nucleotide sequence ID" value="NZ_CBML010000006.1"/>
</dbReference>
<feature type="transmembrane region" description="Helical" evidence="5">
    <location>
        <begin position="132"/>
        <end position="150"/>
    </location>
</feature>
<dbReference type="InterPro" id="IPR007016">
    <property type="entry name" value="O-antigen_ligase-rel_domated"/>
</dbReference>
<feature type="domain" description="O-antigen ligase-related" evidence="6">
    <location>
        <begin position="239"/>
        <end position="385"/>
    </location>
</feature>
<protein>
    <submittedName>
        <fullName evidence="7">Putative O-antigen polymerase</fullName>
    </submittedName>
</protein>
<evidence type="ECO:0000256" key="4">
    <source>
        <dbReference type="ARBA" id="ARBA00023136"/>
    </source>
</evidence>
<reference evidence="8" key="1">
    <citation type="submission" date="2017-03" db="EMBL/GenBank/DDBJ databases">
        <authorList>
            <person name="Falquet L."/>
            <person name="Falquet L."/>
        </authorList>
    </citation>
    <scope>NUCLEOTIDE SEQUENCE [LARGE SCALE GENOMIC DNA]</scope>
</reference>
<dbReference type="InterPro" id="IPR051533">
    <property type="entry name" value="WaaL-like"/>
</dbReference>
<feature type="transmembrane region" description="Helical" evidence="5">
    <location>
        <begin position="203"/>
        <end position="221"/>
    </location>
</feature>
<comment type="subcellular location">
    <subcellularLocation>
        <location evidence="1">Membrane</location>
        <topology evidence="1">Multi-pass membrane protein</topology>
    </subcellularLocation>
</comment>
<evidence type="ECO:0000256" key="5">
    <source>
        <dbReference type="SAM" id="Phobius"/>
    </source>
</evidence>
<sequence length="451" mass="51081">MEKMKKIDFNKILANDVTHLILFIILNVYICSPVMATSLRFVILLTMLVFAISDIRFIAILLGTSNFIPVMWGISPFQIIMVTLMLSTIYTVKWKIKDSIIEVCKKREIIICAILLVWLAICSVVHKFDLSLIQPVLTALITIIFIYILITNNIISVKRFFGYYTLGLGHSLILGYMSINKMLGYKVYGYLNRLAFVRGDANSLGLIYTCLVIMIAAYLLYRFRTQTLLKKELILLIPFLISLNYTLKTASRGSLVGIAGGLFIMLFIFRGTKIKRKINFTKKKVIILSTVIAIMAVILLVFGGTIKNIIFHKYSVIFERLFDFGGSIKEDVRFILYTNALKFGFQNPIFGYGIANFREKMEFMNHSVFFDFLTAGGFIALGLFLTLFGTVIKRLGSFIKKNNNPIAYSILMGTVSVLICGTFYSATGDKTLWIPIALAMCFYSSSEKIEV</sequence>
<dbReference type="PANTHER" id="PTHR37422">
    <property type="entry name" value="TEICHURONIC ACID BIOSYNTHESIS PROTEIN TUAE"/>
    <property type="match status" value="1"/>
</dbReference>
<accession>A0A1U6J1K8</accession>
<dbReference type="GO" id="GO:0016020">
    <property type="term" value="C:membrane"/>
    <property type="evidence" value="ECO:0007669"/>
    <property type="project" value="UniProtKB-SubCell"/>
</dbReference>
<feature type="transmembrane region" description="Helical" evidence="5">
    <location>
        <begin position="162"/>
        <end position="183"/>
    </location>
</feature>
<feature type="transmembrane region" description="Helical" evidence="5">
    <location>
        <begin position="368"/>
        <end position="393"/>
    </location>
</feature>
<keyword evidence="8" id="KW-1185">Reference proteome</keyword>
<dbReference type="EMBL" id="LT799839">
    <property type="protein sequence ID" value="SLK14140.1"/>
    <property type="molecule type" value="Genomic_DNA"/>
</dbReference>
<feature type="transmembrane region" description="Helical" evidence="5">
    <location>
        <begin position="253"/>
        <end position="273"/>
    </location>
</feature>